<dbReference type="InterPro" id="IPR000782">
    <property type="entry name" value="FAS1_domain"/>
</dbReference>
<keyword evidence="4" id="KW-1185">Reference proteome</keyword>
<evidence type="ECO:0000313" key="3">
    <source>
        <dbReference type="EMBL" id="KAG6530976.1"/>
    </source>
</evidence>
<feature type="domain" description="FAS1" evidence="2">
    <location>
        <begin position="40"/>
        <end position="184"/>
    </location>
</feature>
<evidence type="ECO:0000256" key="1">
    <source>
        <dbReference type="SAM" id="Phobius"/>
    </source>
</evidence>
<dbReference type="PROSITE" id="PS50213">
    <property type="entry name" value="FAS1"/>
    <property type="match status" value="1"/>
</dbReference>
<dbReference type="OrthoDB" id="286301at2759"/>
<dbReference type="Proteomes" id="UP000734854">
    <property type="component" value="Unassembled WGS sequence"/>
</dbReference>
<evidence type="ECO:0000313" key="4">
    <source>
        <dbReference type="Proteomes" id="UP000734854"/>
    </source>
</evidence>
<feature type="transmembrane region" description="Helical" evidence="1">
    <location>
        <begin position="12"/>
        <end position="34"/>
    </location>
</feature>
<dbReference type="PANTHER" id="PTHR37232">
    <property type="entry name" value="FASCICLIN DOMAIN PROTEIN"/>
    <property type="match status" value="1"/>
</dbReference>
<name>A0A8J5I0V5_ZINOF</name>
<organism evidence="3 4">
    <name type="scientific">Zingiber officinale</name>
    <name type="common">Ginger</name>
    <name type="synonym">Amomum zingiber</name>
    <dbReference type="NCBI Taxonomy" id="94328"/>
    <lineage>
        <taxon>Eukaryota</taxon>
        <taxon>Viridiplantae</taxon>
        <taxon>Streptophyta</taxon>
        <taxon>Embryophyta</taxon>
        <taxon>Tracheophyta</taxon>
        <taxon>Spermatophyta</taxon>
        <taxon>Magnoliopsida</taxon>
        <taxon>Liliopsida</taxon>
        <taxon>Zingiberales</taxon>
        <taxon>Zingiberaceae</taxon>
        <taxon>Zingiber</taxon>
    </lineage>
</organism>
<accession>A0A8J5I0V5</accession>
<dbReference type="AlphaFoldDB" id="A0A8J5I0V5"/>
<dbReference type="EMBL" id="JACMSC010000002">
    <property type="protein sequence ID" value="KAG6530976.1"/>
    <property type="molecule type" value="Genomic_DNA"/>
</dbReference>
<reference evidence="3 4" key="1">
    <citation type="submission" date="2020-08" db="EMBL/GenBank/DDBJ databases">
        <title>Plant Genome Project.</title>
        <authorList>
            <person name="Zhang R.-G."/>
        </authorList>
    </citation>
    <scope>NUCLEOTIDE SEQUENCE [LARGE SCALE GENOMIC DNA]</scope>
    <source>
        <tissue evidence="3">Rhizome</tissue>
    </source>
</reference>
<keyword evidence="1" id="KW-0812">Transmembrane</keyword>
<comment type="caution">
    <text evidence="3">The sequence shown here is derived from an EMBL/GenBank/DDBJ whole genome shotgun (WGS) entry which is preliminary data.</text>
</comment>
<dbReference type="Pfam" id="PF02469">
    <property type="entry name" value="Fasciclin"/>
    <property type="match status" value="1"/>
</dbReference>
<dbReference type="PANTHER" id="PTHR37232:SF2">
    <property type="entry name" value="FAS1 DOMAIN-CONTAINING PROTEIN"/>
    <property type="match status" value="1"/>
</dbReference>
<proteinExistence type="predicted"/>
<protein>
    <recommendedName>
        <fullName evidence="2">FAS1 domain-containing protein</fullName>
    </recommendedName>
</protein>
<sequence length="196" mass="21998">MEPLRKKLRRRCLSRIPLCLICLFAPIMCLVYLIQANLPEVSHGNLIMESRKALVFPKTVEGLGEFGDMMVTMLPDDLAFTVFAPSEEAIRQSLKLKPHDSLSKDKYNNTYAIISRVMGFSTVPQHITSETIPSHTQRAFDSISGLKLYAWKDFDGTLVVNGIRSASVDMRKSEIIVHIMNGVLMDAAFEQSFASD</sequence>
<evidence type="ECO:0000259" key="2">
    <source>
        <dbReference type="PROSITE" id="PS50213"/>
    </source>
</evidence>
<keyword evidence="1" id="KW-0472">Membrane</keyword>
<gene>
    <name evidence="3" type="ORF">ZIOFF_004746</name>
</gene>
<keyword evidence="1" id="KW-1133">Transmembrane helix</keyword>